<dbReference type="GO" id="GO:0016052">
    <property type="term" value="P:carbohydrate catabolic process"/>
    <property type="evidence" value="ECO:0007669"/>
    <property type="project" value="InterPro"/>
</dbReference>
<name>A0A0S2KKK6_9BACT</name>
<dbReference type="GO" id="GO:0004553">
    <property type="term" value="F:hydrolase activity, hydrolyzing O-glycosyl compounds"/>
    <property type="evidence" value="ECO:0007669"/>
    <property type="project" value="InterPro"/>
</dbReference>
<dbReference type="eggNOG" id="COG3706">
    <property type="taxonomic scope" value="Bacteria"/>
</dbReference>
<dbReference type="Gene3D" id="2.60.40.1190">
    <property type="match status" value="1"/>
</dbReference>
<dbReference type="OrthoDB" id="9801646at2"/>
<dbReference type="Proteomes" id="UP000056252">
    <property type="component" value="Chromosome"/>
</dbReference>
<dbReference type="GO" id="GO:0030246">
    <property type="term" value="F:carbohydrate binding"/>
    <property type="evidence" value="ECO:0007669"/>
    <property type="project" value="InterPro"/>
</dbReference>
<protein>
    <recommendedName>
        <fullName evidence="1">Carbohydrate-binding domain-containing protein</fullName>
    </recommendedName>
</protein>
<accession>A0A0S2KKK6</accession>
<dbReference type="SUPFAM" id="SSF49344">
    <property type="entry name" value="CBD9-like"/>
    <property type="match status" value="1"/>
</dbReference>
<dbReference type="Pfam" id="PF16011">
    <property type="entry name" value="CBM9_2"/>
    <property type="match status" value="1"/>
</dbReference>
<proteinExistence type="predicted"/>
<dbReference type="AlphaFoldDB" id="A0A0S2KKK6"/>
<gene>
    <name evidence="2" type="ORF">AS203_06525</name>
</gene>
<sequence>MKKLTVKRLSAQEISAENIPTLLADAGVEYHQVNCVNWSDEFPYAPKINFGIAHTGSEIWLHYYVEERCIRAVAPQDNGKVWEDSCCEFFIQPATDGIYYNIECNCAGTLLVGSGSRREERQLAPQSILDQVKRWSSLGRVPFETKDGDFKWQMALIIPVTTFFQHRIQQLDSLQVKANFYKCGDKTSTPHFLSWAPIAVPCPDFHRPDFFGEIVFEP</sequence>
<evidence type="ECO:0000259" key="1">
    <source>
        <dbReference type="Pfam" id="PF16011"/>
    </source>
</evidence>
<evidence type="ECO:0000313" key="2">
    <source>
        <dbReference type="EMBL" id="ALO48773.1"/>
    </source>
</evidence>
<dbReference type="RefSeq" id="WP_025066132.1">
    <property type="nucleotide sequence ID" value="NZ_CP013195.1"/>
</dbReference>
<feature type="domain" description="Carbohydrate-binding" evidence="1">
    <location>
        <begin position="18"/>
        <end position="216"/>
    </location>
</feature>
<reference evidence="3" key="1">
    <citation type="submission" date="2015-11" db="EMBL/GenBank/DDBJ databases">
        <authorList>
            <person name="Holder M.E."/>
            <person name="Ajami N.J."/>
            <person name="Petrosino J.F."/>
        </authorList>
    </citation>
    <scope>NUCLEOTIDE SEQUENCE [LARGE SCALE GENOMIC DNA]</scope>
    <source>
        <strain evidence="3">F0113</strain>
    </source>
</reference>
<dbReference type="CDD" id="cd09620">
    <property type="entry name" value="CBM9_like_3"/>
    <property type="match status" value="1"/>
</dbReference>
<dbReference type="EMBL" id="CP013195">
    <property type="protein sequence ID" value="ALO48773.1"/>
    <property type="molecule type" value="Genomic_DNA"/>
</dbReference>
<dbReference type="InterPro" id="IPR010502">
    <property type="entry name" value="Carb-bd_dom_fam9"/>
</dbReference>
<keyword evidence="3" id="KW-1185">Reference proteome</keyword>
<organism evidence="2 3">
    <name type="scientific">Hoylesella enoeca</name>
    <dbReference type="NCBI Taxonomy" id="76123"/>
    <lineage>
        <taxon>Bacteria</taxon>
        <taxon>Pseudomonadati</taxon>
        <taxon>Bacteroidota</taxon>
        <taxon>Bacteroidia</taxon>
        <taxon>Bacteroidales</taxon>
        <taxon>Prevotellaceae</taxon>
        <taxon>Hoylesella</taxon>
    </lineage>
</organism>
<evidence type="ECO:0000313" key="3">
    <source>
        <dbReference type="Proteomes" id="UP000056252"/>
    </source>
</evidence>
<dbReference type="STRING" id="76123.AS203_06525"/>
<dbReference type="KEGG" id="peo:AS203_06525"/>